<dbReference type="Pfam" id="PF13884">
    <property type="entry name" value="Peptidase_S74"/>
    <property type="match status" value="1"/>
</dbReference>
<dbReference type="Gene3D" id="1.10.10.10">
    <property type="entry name" value="Winged helix-like DNA-binding domain superfamily/Winged helix DNA-binding domain"/>
    <property type="match status" value="1"/>
</dbReference>
<dbReference type="RefSeq" id="WP_311425865.1">
    <property type="nucleotide sequence ID" value="NZ_JAVRIA010000001.1"/>
</dbReference>
<gene>
    <name evidence="3" type="ORF">RM697_00440</name>
</gene>
<evidence type="ECO:0000313" key="4">
    <source>
        <dbReference type="Proteomes" id="UP001259492"/>
    </source>
</evidence>
<keyword evidence="1" id="KW-0175">Coiled coil</keyword>
<dbReference type="PROSITE" id="PS51688">
    <property type="entry name" value="ICA"/>
    <property type="match status" value="1"/>
</dbReference>
<evidence type="ECO:0000259" key="2">
    <source>
        <dbReference type="PROSITE" id="PS51688"/>
    </source>
</evidence>
<dbReference type="SUPFAM" id="SSF101967">
    <property type="entry name" value="Adhesin YadA, collagen-binding domain"/>
    <property type="match status" value="2"/>
</dbReference>
<dbReference type="InterPro" id="IPR036388">
    <property type="entry name" value="WH-like_DNA-bd_sf"/>
</dbReference>
<dbReference type="Proteomes" id="UP001259492">
    <property type="component" value="Unassembled WGS sequence"/>
</dbReference>
<accession>A0ABU2YFY2</accession>
<name>A0ABU2YFY2_9FLAO</name>
<protein>
    <submittedName>
        <fullName evidence="3">Tail fiber domain-containing protein</fullName>
    </submittedName>
</protein>
<dbReference type="Gene3D" id="2.150.10.10">
    <property type="entry name" value="Serralysin-like metalloprotease, C-terminal"/>
    <property type="match status" value="2"/>
</dbReference>
<comment type="caution">
    <text evidence="3">The sequence shown here is derived from an EMBL/GenBank/DDBJ whole genome shotgun (WGS) entry which is preliminary data.</text>
</comment>
<evidence type="ECO:0000256" key="1">
    <source>
        <dbReference type="SAM" id="Coils"/>
    </source>
</evidence>
<dbReference type="CDD" id="cd12820">
    <property type="entry name" value="LbR_YadA-like"/>
    <property type="match status" value="1"/>
</dbReference>
<dbReference type="InterPro" id="IPR030392">
    <property type="entry name" value="S74_ICA"/>
</dbReference>
<dbReference type="Pfam" id="PF05658">
    <property type="entry name" value="YadA_head"/>
    <property type="match status" value="4"/>
</dbReference>
<reference evidence="3 4" key="1">
    <citation type="submission" date="2023-09" db="EMBL/GenBank/DDBJ databases">
        <authorList>
            <person name="Rey-Velasco X."/>
        </authorList>
    </citation>
    <scope>NUCLEOTIDE SEQUENCE [LARGE SCALE GENOMIC DNA]</scope>
    <source>
        <strain evidence="3 4">W332</strain>
    </source>
</reference>
<dbReference type="InterPro" id="IPR011049">
    <property type="entry name" value="Serralysin-like_metalloprot_C"/>
</dbReference>
<keyword evidence="4" id="KW-1185">Reference proteome</keyword>
<sequence>MKTNNLIVLFLLIFGIGTSQNGINYKALIKDANGNIMPLSTVDIEFTILENSNVVYKQLQNLSTDQNGIVITTIGTGSPILGDFNAINWSEGNHYLNVKVDTGSGFVDMGTTQFTHVPYALNSEKASNVALEIVEGDNGYRIAGRDPDFYGDLGLDAIDFSYSVLNDQDYGAIGTRSLAVGAQIIASGQESFATGSEATAFGDQSIAMGNKVVATGNTSVAMGKNTTASALNAFAVGQNTEALGESSSALGIYTNAEGKASVALGNATTASGEASIAVGDGTTASGNASSAIGNHVTARSFSETVIGSYNRDYTPNSATSWNANDHLFVVGNGTASASDRSNALTVLKNGKIGIETINPQTKLHITGGSDVSLANNNGYLLLGDTSDGNMVIDNNEIMAKNNGAVANLLLQIEGGDVLVGGEIRVNEVEDTGVAMRVNGDEALWYNGTYFSYGFGGEANYFADNIGIGTTTPDSRLQIVGGSDVQVDNGAGYLILGNTDGKNIALDENEIMARDNNGFSTLNLNINGGTVATGNNLRIGETELLAVSDIYLRTSTTFTPLGGTSPSLGSQQHQWWDVWAFFGFATTSDKRKKTNIQKLNYGLEDVMKLEPVSYNLKNHPNTPTKIGFIAQDLLEVLPEVVATKDTSPLTSRSKSKDASDTMAVYYSDIIPVLTRAIQEQQKIIESQNARINKLETLSNELAALKAEIAAIKKSL</sequence>
<proteinExistence type="predicted"/>
<feature type="domain" description="Peptidase S74" evidence="2">
    <location>
        <begin position="587"/>
        <end position="690"/>
    </location>
</feature>
<feature type="coiled-coil region" evidence="1">
    <location>
        <begin position="676"/>
        <end position="713"/>
    </location>
</feature>
<dbReference type="EMBL" id="JAVRIA010000001">
    <property type="protein sequence ID" value="MDT0557091.1"/>
    <property type="molecule type" value="Genomic_DNA"/>
</dbReference>
<evidence type="ECO:0000313" key="3">
    <source>
        <dbReference type="EMBL" id="MDT0557091.1"/>
    </source>
</evidence>
<dbReference type="InterPro" id="IPR008640">
    <property type="entry name" value="Adhesin_Head_dom"/>
</dbReference>
<organism evidence="3 4">
    <name type="scientific">Microcosmobacter mediterraneus</name>
    <dbReference type="NCBI Taxonomy" id="3075607"/>
    <lineage>
        <taxon>Bacteria</taxon>
        <taxon>Pseudomonadati</taxon>
        <taxon>Bacteroidota</taxon>
        <taxon>Flavobacteriia</taxon>
        <taxon>Flavobacteriales</taxon>
        <taxon>Flavobacteriaceae</taxon>
        <taxon>Microcosmobacter</taxon>
    </lineage>
</organism>